<dbReference type="Gene3D" id="3.40.50.150">
    <property type="entry name" value="Vaccinia Virus protein VP39"/>
    <property type="match status" value="1"/>
</dbReference>
<dbReference type="EMBL" id="LBTN01000030">
    <property type="protein sequence ID" value="KKQ39671.1"/>
    <property type="molecule type" value="Genomic_DNA"/>
</dbReference>
<organism evidence="2 3">
    <name type="scientific">Candidatus Magasanikbacteria bacterium GW2011_GWA2_37_8</name>
    <dbReference type="NCBI Taxonomy" id="1619036"/>
    <lineage>
        <taxon>Bacteria</taxon>
        <taxon>Candidatus Magasanikiibacteriota</taxon>
    </lineage>
</organism>
<proteinExistence type="predicted"/>
<dbReference type="GO" id="GO:0008168">
    <property type="term" value="F:methyltransferase activity"/>
    <property type="evidence" value="ECO:0007669"/>
    <property type="project" value="UniProtKB-KW"/>
</dbReference>
<reference evidence="2 3" key="1">
    <citation type="journal article" date="2015" name="Nature">
        <title>rRNA introns, odd ribosomes, and small enigmatic genomes across a large radiation of phyla.</title>
        <authorList>
            <person name="Brown C.T."/>
            <person name="Hug L.A."/>
            <person name="Thomas B.C."/>
            <person name="Sharon I."/>
            <person name="Castelle C.J."/>
            <person name="Singh A."/>
            <person name="Wilkins M.J."/>
            <person name="Williams K.H."/>
            <person name="Banfield J.F."/>
        </authorList>
    </citation>
    <scope>NUCLEOTIDE SEQUENCE [LARGE SCALE GENOMIC DNA]</scope>
</reference>
<keyword evidence="2" id="KW-0808">Transferase</keyword>
<dbReference type="InterPro" id="IPR006342">
    <property type="entry name" value="FkbM_mtfrase"/>
</dbReference>
<gene>
    <name evidence="2" type="ORF">US58_C0030G0012</name>
</gene>
<feature type="domain" description="Methyltransferase FkbM" evidence="1">
    <location>
        <begin position="51"/>
        <end position="207"/>
    </location>
</feature>
<keyword evidence="2" id="KW-0489">Methyltransferase</keyword>
<evidence type="ECO:0000313" key="2">
    <source>
        <dbReference type="EMBL" id="KKQ39671.1"/>
    </source>
</evidence>
<evidence type="ECO:0000259" key="1">
    <source>
        <dbReference type="Pfam" id="PF05050"/>
    </source>
</evidence>
<name>A0A0G0KGG4_9BACT</name>
<dbReference type="PANTHER" id="PTHR34203:SF15">
    <property type="entry name" value="SLL1173 PROTEIN"/>
    <property type="match status" value="1"/>
</dbReference>
<sequence length="231" mass="26645">MENIELKFLDKVFKLTLRDEADVSVMREIFKLREYRLAEETIKSAKDPIIDVGAHAGFFSLYASAFNSNVKIFALEPEPKNFDILEKHLKNNKIKNVLPLAVALSSKSGKQKLHLSKDSHNHYLSSGEAVEETIMVPTQDLTNFCEKNKIKNISLLKLDIEGGEYDIFRSLSTENYDIIKSVVMEYHNYDKNNHTEIVQLLREHGFTVQTFPSKFDKKLGFIFARNKRNNN</sequence>
<dbReference type="Pfam" id="PF05050">
    <property type="entry name" value="Methyltransf_21"/>
    <property type="match status" value="1"/>
</dbReference>
<dbReference type="InterPro" id="IPR052514">
    <property type="entry name" value="SAM-dependent_MTase"/>
</dbReference>
<dbReference type="PANTHER" id="PTHR34203">
    <property type="entry name" value="METHYLTRANSFERASE, FKBM FAMILY PROTEIN"/>
    <property type="match status" value="1"/>
</dbReference>
<comment type="caution">
    <text evidence="2">The sequence shown here is derived from an EMBL/GenBank/DDBJ whole genome shotgun (WGS) entry which is preliminary data.</text>
</comment>
<accession>A0A0G0KGG4</accession>
<dbReference type="InterPro" id="IPR029063">
    <property type="entry name" value="SAM-dependent_MTases_sf"/>
</dbReference>
<dbReference type="SUPFAM" id="SSF53335">
    <property type="entry name" value="S-adenosyl-L-methionine-dependent methyltransferases"/>
    <property type="match status" value="1"/>
</dbReference>
<dbReference type="Proteomes" id="UP000034333">
    <property type="component" value="Unassembled WGS sequence"/>
</dbReference>
<dbReference type="NCBIfam" id="TIGR01444">
    <property type="entry name" value="fkbM_fam"/>
    <property type="match status" value="1"/>
</dbReference>
<dbReference type="STRING" id="1619036.US58_C0030G0012"/>
<dbReference type="AlphaFoldDB" id="A0A0G0KGG4"/>
<protein>
    <submittedName>
        <fullName evidence="2">SAM-dependent methyltransferase</fullName>
    </submittedName>
</protein>
<evidence type="ECO:0000313" key="3">
    <source>
        <dbReference type="Proteomes" id="UP000034333"/>
    </source>
</evidence>
<dbReference type="GO" id="GO:0032259">
    <property type="term" value="P:methylation"/>
    <property type="evidence" value="ECO:0007669"/>
    <property type="project" value="UniProtKB-KW"/>
</dbReference>